<evidence type="ECO:0000256" key="4">
    <source>
        <dbReference type="ARBA" id="ARBA00022723"/>
    </source>
</evidence>
<evidence type="ECO:0000256" key="3">
    <source>
        <dbReference type="ARBA" id="ARBA00022679"/>
    </source>
</evidence>
<keyword evidence="5" id="KW-0378">Hydrolase</keyword>
<organism evidence="11 12">
    <name type="scientific">Novosphingobium soli</name>
    <dbReference type="NCBI Taxonomy" id="574956"/>
    <lineage>
        <taxon>Bacteria</taxon>
        <taxon>Pseudomonadati</taxon>
        <taxon>Pseudomonadota</taxon>
        <taxon>Alphaproteobacteria</taxon>
        <taxon>Sphingomonadales</taxon>
        <taxon>Sphingomonadaceae</taxon>
        <taxon>Novosphingobium</taxon>
    </lineage>
</organism>
<dbReference type="NCBIfam" id="TIGR00726">
    <property type="entry name" value="peptidoglycan editing factor PgeF"/>
    <property type="match status" value="1"/>
</dbReference>
<keyword evidence="3" id="KW-0808">Transferase</keyword>
<accession>A0ABV6CWT3</accession>
<sequence length="260" mass="27063">MADAEPGAVDVSRAPLLEGLPHGFLGRSGGVSTGDVAGLNVGHGAGDDPASVARNRALATDAVLPGVRLVTVYQVHSALCTVAGDPLWAEAERPHADALVTDRPGRLLGILTADCAPVLLADRSAGVVGAAHAGWKGAIQGVTDATIAAMEGLGARRASIVAAVGPCIASPSYEVDQAFRDRFLAEGPDNPRHFAEGRPGHWHFDLEGYLMGRLRAAGIGHVEGLGLDTYAAPQRFYSYRRATHRQEPAYGRQISLIGLA</sequence>
<keyword evidence="4" id="KW-0479">Metal-binding</keyword>
<comment type="caution">
    <text evidence="11">The sequence shown here is derived from an EMBL/GenBank/DDBJ whole genome shotgun (WGS) entry which is preliminary data.</text>
</comment>
<keyword evidence="12" id="KW-1185">Reference proteome</keyword>
<name>A0ABV6CWT3_9SPHN</name>
<evidence type="ECO:0000256" key="8">
    <source>
        <dbReference type="ARBA" id="ARBA00048968"/>
    </source>
</evidence>
<dbReference type="Proteomes" id="UP001589798">
    <property type="component" value="Unassembled WGS sequence"/>
</dbReference>
<dbReference type="InterPro" id="IPR003730">
    <property type="entry name" value="Cu_polyphenol_OxRdtase"/>
</dbReference>
<gene>
    <name evidence="11" type="primary">pgeF</name>
    <name evidence="11" type="ORF">ACFFJC_12980</name>
</gene>
<dbReference type="PANTHER" id="PTHR30616:SF2">
    <property type="entry name" value="PURINE NUCLEOSIDE PHOSPHORYLASE LACC1"/>
    <property type="match status" value="1"/>
</dbReference>
<comment type="catalytic activity">
    <reaction evidence="7">
        <text>adenosine + H2O + H(+) = inosine + NH4(+)</text>
        <dbReference type="Rhea" id="RHEA:24408"/>
        <dbReference type="ChEBI" id="CHEBI:15377"/>
        <dbReference type="ChEBI" id="CHEBI:15378"/>
        <dbReference type="ChEBI" id="CHEBI:16335"/>
        <dbReference type="ChEBI" id="CHEBI:17596"/>
        <dbReference type="ChEBI" id="CHEBI:28938"/>
        <dbReference type="EC" id="3.5.4.4"/>
    </reaction>
    <physiologicalReaction direction="left-to-right" evidence="7">
        <dbReference type="Rhea" id="RHEA:24409"/>
    </physiologicalReaction>
</comment>
<dbReference type="SUPFAM" id="SSF64438">
    <property type="entry name" value="CNF1/YfiH-like putative cysteine hydrolases"/>
    <property type="match status" value="1"/>
</dbReference>
<dbReference type="RefSeq" id="WP_379487911.1">
    <property type="nucleotide sequence ID" value="NZ_JBHLWK010000015.1"/>
</dbReference>
<proteinExistence type="inferred from homology"/>
<dbReference type="InterPro" id="IPR038371">
    <property type="entry name" value="Cu_polyphenol_OxRdtase_sf"/>
</dbReference>
<comment type="catalytic activity">
    <reaction evidence="8">
        <text>adenosine + phosphate = alpha-D-ribose 1-phosphate + adenine</text>
        <dbReference type="Rhea" id="RHEA:27642"/>
        <dbReference type="ChEBI" id="CHEBI:16335"/>
        <dbReference type="ChEBI" id="CHEBI:16708"/>
        <dbReference type="ChEBI" id="CHEBI:43474"/>
        <dbReference type="ChEBI" id="CHEBI:57720"/>
        <dbReference type="EC" id="2.4.2.1"/>
    </reaction>
    <physiologicalReaction direction="left-to-right" evidence="8">
        <dbReference type="Rhea" id="RHEA:27643"/>
    </physiologicalReaction>
</comment>
<protein>
    <recommendedName>
        <fullName evidence="10">Purine nucleoside phosphorylase</fullName>
    </recommendedName>
</protein>
<dbReference type="Pfam" id="PF02578">
    <property type="entry name" value="Cu-oxidase_4"/>
    <property type="match status" value="1"/>
</dbReference>
<dbReference type="Gene3D" id="3.60.140.10">
    <property type="entry name" value="CNF1/YfiH-like putative cysteine hydrolases"/>
    <property type="match status" value="1"/>
</dbReference>
<dbReference type="EMBL" id="JBHLWK010000015">
    <property type="protein sequence ID" value="MFC0205180.1"/>
    <property type="molecule type" value="Genomic_DNA"/>
</dbReference>
<evidence type="ECO:0000256" key="9">
    <source>
        <dbReference type="ARBA" id="ARBA00049893"/>
    </source>
</evidence>
<reference evidence="11 12" key="1">
    <citation type="submission" date="2024-09" db="EMBL/GenBank/DDBJ databases">
        <authorList>
            <person name="Sun Q."/>
            <person name="Mori K."/>
        </authorList>
    </citation>
    <scope>NUCLEOTIDE SEQUENCE [LARGE SCALE GENOMIC DNA]</scope>
    <source>
        <strain evidence="11 12">CCM 7706</strain>
    </source>
</reference>
<evidence type="ECO:0000256" key="6">
    <source>
        <dbReference type="ARBA" id="ARBA00022833"/>
    </source>
</evidence>
<evidence type="ECO:0000256" key="7">
    <source>
        <dbReference type="ARBA" id="ARBA00047989"/>
    </source>
</evidence>
<dbReference type="InterPro" id="IPR011324">
    <property type="entry name" value="Cytotoxic_necrot_fac-like_cat"/>
</dbReference>
<evidence type="ECO:0000313" key="12">
    <source>
        <dbReference type="Proteomes" id="UP001589798"/>
    </source>
</evidence>
<dbReference type="PANTHER" id="PTHR30616">
    <property type="entry name" value="UNCHARACTERIZED PROTEIN YFIH"/>
    <property type="match status" value="1"/>
</dbReference>
<evidence type="ECO:0000256" key="5">
    <source>
        <dbReference type="ARBA" id="ARBA00022801"/>
    </source>
</evidence>
<dbReference type="CDD" id="cd16833">
    <property type="entry name" value="YfiH"/>
    <property type="match status" value="1"/>
</dbReference>
<keyword evidence="6" id="KW-0862">Zinc</keyword>
<comment type="catalytic activity">
    <reaction evidence="9">
        <text>S-methyl-5'-thioadenosine + phosphate = 5-(methylsulfanyl)-alpha-D-ribose 1-phosphate + adenine</text>
        <dbReference type="Rhea" id="RHEA:11852"/>
        <dbReference type="ChEBI" id="CHEBI:16708"/>
        <dbReference type="ChEBI" id="CHEBI:17509"/>
        <dbReference type="ChEBI" id="CHEBI:43474"/>
        <dbReference type="ChEBI" id="CHEBI:58533"/>
        <dbReference type="EC" id="2.4.2.28"/>
    </reaction>
    <physiologicalReaction direction="left-to-right" evidence="9">
        <dbReference type="Rhea" id="RHEA:11853"/>
    </physiologicalReaction>
</comment>
<comment type="similarity">
    <text evidence="2 10">Belongs to the purine nucleoside phosphorylase YfiH/LACC1 family.</text>
</comment>
<evidence type="ECO:0000313" key="11">
    <source>
        <dbReference type="EMBL" id="MFC0205180.1"/>
    </source>
</evidence>
<evidence type="ECO:0000256" key="2">
    <source>
        <dbReference type="ARBA" id="ARBA00007353"/>
    </source>
</evidence>
<evidence type="ECO:0000256" key="10">
    <source>
        <dbReference type="RuleBase" id="RU361274"/>
    </source>
</evidence>
<evidence type="ECO:0000256" key="1">
    <source>
        <dbReference type="ARBA" id="ARBA00000553"/>
    </source>
</evidence>
<comment type="catalytic activity">
    <reaction evidence="1">
        <text>inosine + phosphate = alpha-D-ribose 1-phosphate + hypoxanthine</text>
        <dbReference type="Rhea" id="RHEA:27646"/>
        <dbReference type="ChEBI" id="CHEBI:17368"/>
        <dbReference type="ChEBI" id="CHEBI:17596"/>
        <dbReference type="ChEBI" id="CHEBI:43474"/>
        <dbReference type="ChEBI" id="CHEBI:57720"/>
        <dbReference type="EC" id="2.4.2.1"/>
    </reaction>
    <physiologicalReaction direction="left-to-right" evidence="1">
        <dbReference type="Rhea" id="RHEA:27647"/>
    </physiologicalReaction>
</comment>